<dbReference type="EMBL" id="FOTQ01000007">
    <property type="protein sequence ID" value="SFM44616.1"/>
    <property type="molecule type" value="Genomic_DNA"/>
</dbReference>
<organism evidence="1 2">
    <name type="scientific">Shimia aestuarii</name>
    <dbReference type="NCBI Taxonomy" id="254406"/>
    <lineage>
        <taxon>Bacteria</taxon>
        <taxon>Pseudomonadati</taxon>
        <taxon>Pseudomonadota</taxon>
        <taxon>Alphaproteobacteria</taxon>
        <taxon>Rhodobacterales</taxon>
        <taxon>Roseobacteraceae</taxon>
    </lineage>
</organism>
<dbReference type="PANTHER" id="PTHR30037">
    <property type="entry name" value="DNA-3-METHYLADENINE GLYCOSYLASE 1"/>
    <property type="match status" value="1"/>
</dbReference>
<dbReference type="GO" id="GO:0008725">
    <property type="term" value="F:DNA-3-methyladenine glycosylase activity"/>
    <property type="evidence" value="ECO:0007669"/>
    <property type="project" value="InterPro"/>
</dbReference>
<dbReference type="InterPro" id="IPR005019">
    <property type="entry name" value="Adenine_glyco"/>
</dbReference>
<evidence type="ECO:0000313" key="2">
    <source>
        <dbReference type="Proteomes" id="UP000199144"/>
    </source>
</evidence>
<proteinExistence type="predicted"/>
<dbReference type="InterPro" id="IPR052891">
    <property type="entry name" value="DNA-3mA_glycosylase"/>
</dbReference>
<protein>
    <submittedName>
        <fullName evidence="1">DNA-3-methyladenine glycosylase I</fullName>
    </submittedName>
</protein>
<dbReference type="RefSeq" id="WP_093094912.1">
    <property type="nucleotide sequence ID" value="NZ_FOTQ01000007.1"/>
</dbReference>
<dbReference type="Gene3D" id="1.10.340.30">
    <property type="entry name" value="Hypothetical protein, domain 2"/>
    <property type="match status" value="1"/>
</dbReference>
<name>A0A1I4QY36_9RHOB</name>
<dbReference type="GO" id="GO:0006284">
    <property type="term" value="P:base-excision repair"/>
    <property type="evidence" value="ECO:0007669"/>
    <property type="project" value="InterPro"/>
</dbReference>
<reference evidence="1 2" key="1">
    <citation type="submission" date="2016-10" db="EMBL/GenBank/DDBJ databases">
        <authorList>
            <person name="de Groot N.N."/>
        </authorList>
    </citation>
    <scope>NUCLEOTIDE SEQUENCE [LARGE SCALE GENOMIC DNA]</scope>
    <source>
        <strain evidence="1 2">DSM 15283</strain>
    </source>
</reference>
<dbReference type="Pfam" id="PF03352">
    <property type="entry name" value="Adenine_glyco"/>
    <property type="match status" value="1"/>
</dbReference>
<dbReference type="OrthoDB" id="9795156at2"/>
<dbReference type="Proteomes" id="UP000199144">
    <property type="component" value="Unassembled WGS sequence"/>
</dbReference>
<dbReference type="SUPFAM" id="SSF48150">
    <property type="entry name" value="DNA-glycosylase"/>
    <property type="match status" value="1"/>
</dbReference>
<keyword evidence="2" id="KW-1185">Reference proteome</keyword>
<accession>A0A1I4QY36</accession>
<evidence type="ECO:0000313" key="1">
    <source>
        <dbReference type="EMBL" id="SFM44616.1"/>
    </source>
</evidence>
<dbReference type="STRING" id="254406.SAMN04488042_107166"/>
<dbReference type="AlphaFoldDB" id="A0A1I4QY36"/>
<dbReference type="InterPro" id="IPR011257">
    <property type="entry name" value="DNA_glycosylase"/>
</dbReference>
<sequence>MRPFDDIFAISAERKGGIDALEALLPVPAPPEALAKIPEDRWLAQLTKGVFQAGFNWQVIENKWDGFEEAFHGFDVDRCAFLHDEDLDRLMSNTAIVRNGPKIRTVIDNAHFLQGLRDQGGAGVVLGGWPSTDYVGLLEFMKKEGSRIGGNTGQYAMRFMGRDSFILSRDVVSRLIAEGVIDKQPSSKGAMRAVQSAFNTWMEQSGRGLTQISRVLAMSV</sequence>
<dbReference type="PANTHER" id="PTHR30037:SF3">
    <property type="entry name" value="BLR0857 PROTEIN"/>
    <property type="match status" value="1"/>
</dbReference>
<gene>
    <name evidence="1" type="ORF">SAMN04488042_107166</name>
</gene>